<sequence>MKIINYLMATLSLATMLACSNHSEIQSPIPTLTNSTNTGCKTSPTLARANNLSGGEGKEYLALKALGEGKMTLEHHNATLACDALIKTQMNTDGSNTIILVEQSTEDTNCTCKYDIQYTISNLVPNKYHVILKKQEINRNGNPLSDATVYKDFYFKYSTALSSVINLK</sequence>
<evidence type="ECO:0008006" key="4">
    <source>
        <dbReference type="Google" id="ProtNLM"/>
    </source>
</evidence>
<dbReference type="HOGENOM" id="CLU_1585017_0_0_10"/>
<dbReference type="AlphaFoldDB" id="C9MQ48"/>
<dbReference type="Proteomes" id="UP000003327">
    <property type="component" value="Unassembled WGS sequence"/>
</dbReference>
<keyword evidence="3" id="KW-1185">Reference proteome</keyword>
<reference evidence="2 3" key="1">
    <citation type="submission" date="2009-09" db="EMBL/GenBank/DDBJ databases">
        <authorList>
            <person name="Weinstock G."/>
            <person name="Sodergren E."/>
            <person name="Clifton S."/>
            <person name="Fulton L."/>
            <person name="Fulton B."/>
            <person name="Courtney L."/>
            <person name="Fronick C."/>
            <person name="Harrison M."/>
            <person name="Strong C."/>
            <person name="Farmer C."/>
            <person name="Delahaunty K."/>
            <person name="Markovic C."/>
            <person name="Hall O."/>
            <person name="Minx P."/>
            <person name="Tomlinson C."/>
            <person name="Mitreva M."/>
            <person name="Nelson J."/>
            <person name="Hou S."/>
            <person name="Wollam A."/>
            <person name="Pepin K.H."/>
            <person name="Johnson M."/>
            <person name="Bhonagiri V."/>
            <person name="Nash W.E."/>
            <person name="Warren W."/>
            <person name="Chinwalla A."/>
            <person name="Mardis E.R."/>
            <person name="Wilson R.K."/>
        </authorList>
    </citation>
    <scope>NUCLEOTIDE SEQUENCE [LARGE SCALE GENOMIC DNA]</scope>
    <source>
        <strain evidence="2 3">F0319</strain>
    </source>
</reference>
<proteinExistence type="predicted"/>
<feature type="chain" id="PRO_5002999355" description="Lipoprotein" evidence="1">
    <location>
        <begin position="21"/>
        <end position="168"/>
    </location>
</feature>
<comment type="caution">
    <text evidence="2">The sequence shown here is derived from an EMBL/GenBank/DDBJ whole genome shotgun (WGS) entry which is preliminary data.</text>
</comment>
<dbReference type="EMBL" id="ACVA01000039">
    <property type="protein sequence ID" value="EEX18367.1"/>
    <property type="molecule type" value="Genomic_DNA"/>
</dbReference>
<keyword evidence="1" id="KW-0732">Signal</keyword>
<evidence type="ECO:0000313" key="3">
    <source>
        <dbReference type="Proteomes" id="UP000003327"/>
    </source>
</evidence>
<organism evidence="2 3">
    <name type="scientific">Prevotella veroralis F0319</name>
    <dbReference type="NCBI Taxonomy" id="649761"/>
    <lineage>
        <taxon>Bacteria</taxon>
        <taxon>Pseudomonadati</taxon>
        <taxon>Bacteroidota</taxon>
        <taxon>Bacteroidia</taxon>
        <taxon>Bacteroidales</taxon>
        <taxon>Prevotellaceae</taxon>
        <taxon>Prevotella</taxon>
    </lineage>
</organism>
<evidence type="ECO:0000256" key="1">
    <source>
        <dbReference type="SAM" id="SignalP"/>
    </source>
</evidence>
<name>C9MQ48_9BACT</name>
<protein>
    <recommendedName>
        <fullName evidence="4">Lipoprotein</fullName>
    </recommendedName>
</protein>
<feature type="signal peptide" evidence="1">
    <location>
        <begin position="1"/>
        <end position="20"/>
    </location>
</feature>
<dbReference type="RefSeq" id="WP_004383417.1">
    <property type="nucleotide sequence ID" value="NZ_GG698714.1"/>
</dbReference>
<gene>
    <name evidence="2" type="ORF">HMPREF0973_01747</name>
</gene>
<evidence type="ECO:0000313" key="2">
    <source>
        <dbReference type="EMBL" id="EEX18367.1"/>
    </source>
</evidence>
<dbReference type="PROSITE" id="PS51257">
    <property type="entry name" value="PROKAR_LIPOPROTEIN"/>
    <property type="match status" value="1"/>
</dbReference>
<accession>C9MQ48</accession>